<proteinExistence type="predicted"/>
<organism evidence="1 2">
    <name type="scientific">Eretmocerus hayati</name>
    <dbReference type="NCBI Taxonomy" id="131215"/>
    <lineage>
        <taxon>Eukaryota</taxon>
        <taxon>Metazoa</taxon>
        <taxon>Ecdysozoa</taxon>
        <taxon>Arthropoda</taxon>
        <taxon>Hexapoda</taxon>
        <taxon>Insecta</taxon>
        <taxon>Pterygota</taxon>
        <taxon>Neoptera</taxon>
        <taxon>Endopterygota</taxon>
        <taxon>Hymenoptera</taxon>
        <taxon>Apocrita</taxon>
        <taxon>Proctotrupomorpha</taxon>
        <taxon>Chalcidoidea</taxon>
        <taxon>Aphelinidae</taxon>
        <taxon>Aphelininae</taxon>
        <taxon>Eretmocerus</taxon>
    </lineage>
</organism>
<dbReference type="Proteomes" id="UP001239111">
    <property type="component" value="Chromosome 2"/>
</dbReference>
<sequence>MPANITCGNGLSVFHKHYKDHFHGWISLIVCLFGLISNGLNVVVLTRREMRSPTNVILTGLAVTDMMLMTEYLPYAIHSYLYKRPKQETFTYSWAVFVLFHSYFGQVFHTISICLTVTLAVWRYIAVAHPQRNRDWCSYKRTKWAIIAAYTFCPLLCLPLYLTTQMVSRSVTMNSTVTASQNVTLYYVTLMTDGKDDGMPRVNMWVYSVVIKLIPCAALTYFSYKLILALIAARKRRDKLTASGIKIEILELSSVLEERDKMGCKRKRRASKLMQIDKEKQTDRTTKMLLAVLLLFLVTELPQGMLGLLSVWSKDFFTTCYIKLGTDQRNSHSPSAQTFNTPISHDSNSIRSNIDYKPCIYEMIPSQTPDGPEAERRGTGELNESFQDVCMAMYHIDVHLVEQEAVRLVAEMQSIENHLESVERFWEDATQQRLRNLRSREDESQQLRLQLAKLSSITSSFIKNDVERFEQSSQAQTVENPHPLHIQVDNSINTQTTQQSHASHLLEQHIVEIEQQLAELDGLISERVKILHFCEGSKDSAIPQVSSPLSENSITSCSHRLDDTDLWPQYHLHTLSQAHTVSESASFMTTCVPQNISEHSHMHRSLITAGRCVITDQFLLSPRKHRVRYLESRDSLGYWEYIRLRHKTDFRWHRRTKFRIRFLFGKKYQKSSKPRQKRFCQKSFDYRFQLILSIQRCWKRWFSEDIRISGWRADWIRSVAHTGICRRLPELGDAEISDAETGLGKRDRR</sequence>
<protein>
    <submittedName>
        <fullName evidence="1">Uncharacterized protein</fullName>
    </submittedName>
</protein>
<dbReference type="EMBL" id="CM056742">
    <property type="protein sequence ID" value="KAJ8681200.1"/>
    <property type="molecule type" value="Genomic_DNA"/>
</dbReference>
<evidence type="ECO:0000313" key="2">
    <source>
        <dbReference type="Proteomes" id="UP001239111"/>
    </source>
</evidence>
<keyword evidence="2" id="KW-1185">Reference proteome</keyword>
<accession>A0ACC2PCR2</accession>
<name>A0ACC2PCR2_9HYME</name>
<comment type="caution">
    <text evidence="1">The sequence shown here is derived from an EMBL/GenBank/DDBJ whole genome shotgun (WGS) entry which is preliminary data.</text>
</comment>
<reference evidence="1" key="1">
    <citation type="submission" date="2023-04" db="EMBL/GenBank/DDBJ databases">
        <title>A chromosome-level genome assembly of the parasitoid wasp Eretmocerus hayati.</title>
        <authorList>
            <person name="Zhong Y."/>
            <person name="Liu S."/>
            <person name="Liu Y."/>
        </authorList>
    </citation>
    <scope>NUCLEOTIDE SEQUENCE</scope>
    <source>
        <strain evidence="1">ZJU_SS_LIU_2023</strain>
    </source>
</reference>
<evidence type="ECO:0000313" key="1">
    <source>
        <dbReference type="EMBL" id="KAJ8681200.1"/>
    </source>
</evidence>
<gene>
    <name evidence="1" type="ORF">QAD02_016987</name>
</gene>